<dbReference type="Proteomes" id="UP001234297">
    <property type="component" value="Chromosome 4"/>
</dbReference>
<reference evidence="1 2" key="1">
    <citation type="journal article" date="2022" name="Hortic Res">
        <title>A haplotype resolved chromosomal level avocado genome allows analysis of novel avocado genes.</title>
        <authorList>
            <person name="Nath O."/>
            <person name="Fletcher S.J."/>
            <person name="Hayward A."/>
            <person name="Shaw L.M."/>
            <person name="Masouleh A.K."/>
            <person name="Furtado A."/>
            <person name="Henry R.J."/>
            <person name="Mitter N."/>
        </authorList>
    </citation>
    <scope>NUCLEOTIDE SEQUENCE [LARGE SCALE GENOMIC DNA]</scope>
    <source>
        <strain evidence="2">cv. Hass</strain>
    </source>
</reference>
<name>A0ACC2KAP2_PERAE</name>
<evidence type="ECO:0000313" key="2">
    <source>
        <dbReference type="Proteomes" id="UP001234297"/>
    </source>
</evidence>
<accession>A0ACC2KAP2</accession>
<evidence type="ECO:0000313" key="1">
    <source>
        <dbReference type="EMBL" id="KAJ8618081.1"/>
    </source>
</evidence>
<gene>
    <name evidence="1" type="ORF">MRB53_014267</name>
</gene>
<keyword evidence="2" id="KW-1185">Reference proteome</keyword>
<sequence>MVESLRRRDEKPKDVPPALPARPTSRARLPSARRSLPVNFKIANKRPEYLSNDSGRDEKKELDPAIEKESGFEGVILGSKKLKAEPPVESPYVRMAEMETCEERLEEPEDLDSGAVTSSSPPLIQERGWDDNVGYVLKKPWSILGQFLKWERQYWHHSSLKENEDILDKKIEELSCREIDVRADLEKANLQSGKRPKREAVVEECDGLPTEIITVGAAMRGVDEITIWRNALDDLKNLRLKLGGIEDDAFSCSRFCFDDLKTRRR</sequence>
<dbReference type="EMBL" id="CM056812">
    <property type="protein sequence ID" value="KAJ8618081.1"/>
    <property type="molecule type" value="Genomic_DNA"/>
</dbReference>
<organism evidence="1 2">
    <name type="scientific">Persea americana</name>
    <name type="common">Avocado</name>
    <dbReference type="NCBI Taxonomy" id="3435"/>
    <lineage>
        <taxon>Eukaryota</taxon>
        <taxon>Viridiplantae</taxon>
        <taxon>Streptophyta</taxon>
        <taxon>Embryophyta</taxon>
        <taxon>Tracheophyta</taxon>
        <taxon>Spermatophyta</taxon>
        <taxon>Magnoliopsida</taxon>
        <taxon>Magnoliidae</taxon>
        <taxon>Laurales</taxon>
        <taxon>Lauraceae</taxon>
        <taxon>Persea</taxon>
    </lineage>
</organism>
<proteinExistence type="predicted"/>
<protein>
    <submittedName>
        <fullName evidence="1">Uncharacterized protein</fullName>
    </submittedName>
</protein>
<comment type="caution">
    <text evidence="1">The sequence shown here is derived from an EMBL/GenBank/DDBJ whole genome shotgun (WGS) entry which is preliminary data.</text>
</comment>